<dbReference type="RefSeq" id="WP_272745742.1">
    <property type="nucleotide sequence ID" value="NZ_JAQQKV010000003.1"/>
</dbReference>
<keyword evidence="1" id="KW-0175">Coiled coil</keyword>
<sequence>MTMAARVRELDQRHQSLKHTIEREAKNPSVDSLYLKELKRKKLKLKEEIERIRDVMRQGDGMKVLQ</sequence>
<dbReference type="Pfam" id="PF04325">
    <property type="entry name" value="DUF465"/>
    <property type="match status" value="1"/>
</dbReference>
<protein>
    <submittedName>
        <fullName evidence="2">DUF465 domain-containing protein</fullName>
    </submittedName>
</protein>
<feature type="coiled-coil region" evidence="1">
    <location>
        <begin position="7"/>
        <end position="58"/>
    </location>
</feature>
<keyword evidence="3" id="KW-1185">Reference proteome</keyword>
<comment type="caution">
    <text evidence="2">The sequence shown here is derived from an EMBL/GenBank/DDBJ whole genome shotgun (WGS) entry which is preliminary data.</text>
</comment>
<dbReference type="Proteomes" id="UP001218579">
    <property type="component" value="Unassembled WGS sequence"/>
</dbReference>
<organism evidence="2 3">
    <name type="scientific">Asticcacaulis machinosus</name>
    <dbReference type="NCBI Taxonomy" id="2984211"/>
    <lineage>
        <taxon>Bacteria</taxon>
        <taxon>Pseudomonadati</taxon>
        <taxon>Pseudomonadota</taxon>
        <taxon>Alphaproteobacteria</taxon>
        <taxon>Caulobacterales</taxon>
        <taxon>Caulobacteraceae</taxon>
        <taxon>Asticcacaulis</taxon>
    </lineage>
</organism>
<evidence type="ECO:0000313" key="2">
    <source>
        <dbReference type="EMBL" id="MDC7677422.1"/>
    </source>
</evidence>
<reference evidence="2 3" key="1">
    <citation type="submission" date="2023-01" db="EMBL/GenBank/DDBJ databases">
        <title>Novel species of the genus Asticcacaulis isolated from rivers.</title>
        <authorList>
            <person name="Lu H."/>
        </authorList>
    </citation>
    <scope>NUCLEOTIDE SEQUENCE [LARGE SCALE GENOMIC DNA]</scope>
    <source>
        <strain evidence="2 3">LKC15W</strain>
    </source>
</reference>
<evidence type="ECO:0000313" key="3">
    <source>
        <dbReference type="Proteomes" id="UP001218579"/>
    </source>
</evidence>
<name>A0ABT5HME5_9CAUL</name>
<dbReference type="Gene3D" id="6.10.280.50">
    <property type="match status" value="1"/>
</dbReference>
<gene>
    <name evidence="2" type="ORF">PQU98_14850</name>
</gene>
<dbReference type="EMBL" id="JAQQKV010000003">
    <property type="protein sequence ID" value="MDC7677422.1"/>
    <property type="molecule type" value="Genomic_DNA"/>
</dbReference>
<proteinExistence type="predicted"/>
<dbReference type="InterPro" id="IPR038444">
    <property type="entry name" value="DUF465_sf"/>
</dbReference>
<evidence type="ECO:0000256" key="1">
    <source>
        <dbReference type="SAM" id="Coils"/>
    </source>
</evidence>
<dbReference type="InterPro" id="IPR007420">
    <property type="entry name" value="DUF465"/>
</dbReference>
<accession>A0ABT5HME5</accession>